<dbReference type="CDD" id="cd00431">
    <property type="entry name" value="cysteine_hydrolases"/>
    <property type="match status" value="1"/>
</dbReference>
<sequence length="204" mass="23184">MPAKNVDLHGNVPDISKVALLLIDVINDFEYPEGDLLFKNSMEIVDQIVDLRKRAKEAGVPVIYVNDNYGKWQSDFLKLVAHTTNEKVRGKPFVDKLLPDEDDYFVLKPKHSAFYSTVLDTLLAYLKVETLILAGVAGNSCILFTANDAYMRDFHLYIPSDCIASNYAEDNRNAIKIMKTILDVDTRPQREIEFVCRNNEPDVP</sequence>
<evidence type="ECO:0000256" key="1">
    <source>
        <dbReference type="ARBA" id="ARBA00006336"/>
    </source>
</evidence>
<comment type="similarity">
    <text evidence="1">Belongs to the isochorismatase family.</text>
</comment>
<name>A0A0D1XW18_ANEMI</name>
<evidence type="ECO:0000313" key="5">
    <source>
        <dbReference type="EMBL" id="SDJ26208.1"/>
    </source>
</evidence>
<dbReference type="InterPro" id="IPR050272">
    <property type="entry name" value="Isochorismatase-like_hydrls"/>
</dbReference>
<dbReference type="Proteomes" id="UP000037269">
    <property type="component" value="Unassembled WGS sequence"/>
</dbReference>
<protein>
    <submittedName>
        <fullName evidence="4">Isochorismatase</fullName>
    </submittedName>
    <submittedName>
        <fullName evidence="5">Nicotinamidase-related amidase</fullName>
    </submittedName>
</protein>
<dbReference type="AlphaFoldDB" id="A0A0D1XW18"/>
<dbReference type="PATRIC" id="fig|47500.8.peg.2053"/>
<dbReference type="Gene3D" id="3.40.50.850">
    <property type="entry name" value="Isochorismatase-like"/>
    <property type="match status" value="1"/>
</dbReference>
<dbReference type="PANTHER" id="PTHR43540">
    <property type="entry name" value="PEROXYUREIDOACRYLATE/UREIDOACRYLATE AMIDOHYDROLASE-RELATED"/>
    <property type="match status" value="1"/>
</dbReference>
<dbReference type="PANTHER" id="PTHR43540:SF6">
    <property type="entry name" value="ISOCHORISMATASE-LIKE DOMAIN-CONTAINING PROTEIN"/>
    <property type="match status" value="1"/>
</dbReference>
<proteinExistence type="inferred from homology"/>
<evidence type="ECO:0000259" key="3">
    <source>
        <dbReference type="Pfam" id="PF00857"/>
    </source>
</evidence>
<evidence type="ECO:0000256" key="2">
    <source>
        <dbReference type="ARBA" id="ARBA00022801"/>
    </source>
</evidence>
<dbReference type="GO" id="GO:0008908">
    <property type="term" value="F:isochorismatase activity"/>
    <property type="evidence" value="ECO:0007669"/>
    <property type="project" value="InterPro"/>
</dbReference>
<dbReference type="EMBL" id="FNED01000014">
    <property type="protein sequence ID" value="SDJ26208.1"/>
    <property type="molecule type" value="Genomic_DNA"/>
</dbReference>
<accession>A0A0D1XW18</accession>
<evidence type="ECO:0000313" key="7">
    <source>
        <dbReference type="Proteomes" id="UP000182836"/>
    </source>
</evidence>
<reference evidence="5 7" key="2">
    <citation type="submission" date="2016-10" db="EMBL/GenBank/DDBJ databases">
        <authorList>
            <person name="de Groot N.N."/>
        </authorList>
    </citation>
    <scope>NUCLEOTIDE SEQUENCE [LARGE SCALE GENOMIC DNA]</scope>
    <source>
        <strain evidence="5 7">DSM 2895</strain>
    </source>
</reference>
<dbReference type="InterPro" id="IPR000868">
    <property type="entry name" value="Isochorismatase-like_dom"/>
</dbReference>
<keyword evidence="2" id="KW-0378">Hydrolase</keyword>
<gene>
    <name evidence="4" type="ORF">AF333_27535</name>
    <name evidence="5" type="ORF">SAMN04487909_114119</name>
</gene>
<dbReference type="Pfam" id="PF00857">
    <property type="entry name" value="Isochorismatase"/>
    <property type="match status" value="1"/>
</dbReference>
<dbReference type="InterPro" id="IPR036380">
    <property type="entry name" value="Isochorismatase-like_sf"/>
</dbReference>
<reference evidence="4 6" key="1">
    <citation type="submission" date="2015-07" db="EMBL/GenBank/DDBJ databases">
        <title>Fjat-14205 dsm 2895.</title>
        <authorList>
            <person name="Liu B."/>
            <person name="Wang J."/>
            <person name="Zhu Y."/>
            <person name="Liu G."/>
            <person name="Chen Q."/>
            <person name="Chen Z."/>
            <person name="Lan J."/>
            <person name="Che J."/>
            <person name="Ge C."/>
            <person name="Shi H."/>
            <person name="Pan Z."/>
            <person name="Liu X."/>
        </authorList>
    </citation>
    <scope>NUCLEOTIDE SEQUENCE [LARGE SCALE GENOMIC DNA]</scope>
    <source>
        <strain evidence="4 6">DSM 2895</strain>
    </source>
</reference>
<dbReference type="InterPro" id="IPR016291">
    <property type="entry name" value="Isochorismatase"/>
</dbReference>
<feature type="domain" description="Isochorismatase-like" evidence="3">
    <location>
        <begin position="19"/>
        <end position="179"/>
    </location>
</feature>
<dbReference type="PRINTS" id="PR01398">
    <property type="entry name" value="ISCHRISMTASE"/>
</dbReference>
<dbReference type="Proteomes" id="UP000182836">
    <property type="component" value="Unassembled WGS sequence"/>
</dbReference>
<evidence type="ECO:0000313" key="6">
    <source>
        <dbReference type="Proteomes" id="UP000037269"/>
    </source>
</evidence>
<dbReference type="OrthoDB" id="4305745at2"/>
<dbReference type="EMBL" id="LGUG01000009">
    <property type="protein sequence ID" value="KON90790.1"/>
    <property type="molecule type" value="Genomic_DNA"/>
</dbReference>
<evidence type="ECO:0000313" key="4">
    <source>
        <dbReference type="EMBL" id="KON90790.1"/>
    </source>
</evidence>
<organism evidence="4 6">
    <name type="scientific">Aneurinibacillus migulanus</name>
    <name type="common">Bacillus migulanus</name>
    <dbReference type="NCBI Taxonomy" id="47500"/>
    <lineage>
        <taxon>Bacteria</taxon>
        <taxon>Bacillati</taxon>
        <taxon>Bacillota</taxon>
        <taxon>Bacilli</taxon>
        <taxon>Bacillales</taxon>
        <taxon>Paenibacillaceae</taxon>
        <taxon>Aneurinibacillus group</taxon>
        <taxon>Aneurinibacillus</taxon>
    </lineage>
</organism>
<keyword evidence="6" id="KW-1185">Reference proteome</keyword>
<dbReference type="SUPFAM" id="SSF52499">
    <property type="entry name" value="Isochorismatase-like hydrolases"/>
    <property type="match status" value="1"/>
</dbReference>
<dbReference type="STRING" id="47500.AF333_27535"/>